<dbReference type="InterPro" id="IPR038389">
    <property type="entry name" value="PSMG2_sf"/>
</dbReference>
<evidence type="ECO:0000256" key="1">
    <source>
        <dbReference type="SAM" id="MobiDB-lite"/>
    </source>
</evidence>
<dbReference type="Proteomes" id="UP000280668">
    <property type="component" value="Unassembled WGS sequence"/>
</dbReference>
<protein>
    <submittedName>
        <fullName evidence="2">Putative ATP-grasp superfamily ATP-dependent carboligase</fullName>
    </submittedName>
</protein>
<dbReference type="InterPro" id="IPR008492">
    <property type="entry name" value="Rv2714-like"/>
</dbReference>
<reference evidence="2 3" key="1">
    <citation type="submission" date="2018-11" db="EMBL/GenBank/DDBJ databases">
        <title>Sequencing the genomes of 1000 actinobacteria strains.</title>
        <authorList>
            <person name="Klenk H.-P."/>
        </authorList>
    </citation>
    <scope>NUCLEOTIDE SEQUENCE [LARGE SCALE GENOMIC DNA]</scope>
    <source>
        <strain evidence="2 3">DSM 11294</strain>
    </source>
</reference>
<dbReference type="Gene3D" id="1.10.287.100">
    <property type="match status" value="1"/>
</dbReference>
<proteinExistence type="predicted"/>
<evidence type="ECO:0000313" key="3">
    <source>
        <dbReference type="Proteomes" id="UP000280668"/>
    </source>
</evidence>
<dbReference type="PIRSF" id="PIRSF028754">
    <property type="entry name" value="UCP028754"/>
    <property type="match status" value="1"/>
</dbReference>
<evidence type="ECO:0000313" key="2">
    <source>
        <dbReference type="EMBL" id="ROR71854.1"/>
    </source>
</evidence>
<dbReference type="RefSeq" id="WP_245990713.1">
    <property type="nucleotide sequence ID" value="NZ_RKHK01000001.1"/>
</dbReference>
<dbReference type="Gene3D" id="3.40.50.10900">
    <property type="entry name" value="PAC-like subunit"/>
    <property type="match status" value="1"/>
</dbReference>
<sequence>MRDPRDLYTANDGALENGDVPVLVHALRGSLDAGHAGELVARHLLGELPARRVATFVADELIDYRSRRPQLTFEDWRFTDYDEPVIALDRLDDGAGKEFLLLHGLEPDLQWDRFTAAILDLAGQLGVQQAIGVHGIPMAVPHTRPVSVTAHASRDGLIDPQRHLMGRIKVPGNVAGLLELRLGRAGYDALGFAANVPHYLAQNEYPQAAAALVRQIAASAGVALPVEELESAAARTVEEIEEQVARSGEVGAVVRALEQQYDTFMESSAEPGQRNLLTEQTVPGADEIGAELEEFLAGLAHEEPVEPEDPGPHGSMPQGDPREG</sequence>
<dbReference type="Pfam" id="PF09754">
    <property type="entry name" value="PAC2"/>
    <property type="match status" value="1"/>
</dbReference>
<feature type="region of interest" description="Disordered" evidence="1">
    <location>
        <begin position="298"/>
        <end position="324"/>
    </location>
</feature>
<keyword evidence="2" id="KW-0436">Ligase</keyword>
<comment type="caution">
    <text evidence="2">The sequence shown here is derived from an EMBL/GenBank/DDBJ whole genome shotgun (WGS) entry which is preliminary data.</text>
</comment>
<dbReference type="SUPFAM" id="SSF159659">
    <property type="entry name" value="Cgl1923-like"/>
    <property type="match status" value="1"/>
</dbReference>
<name>A0A3N2B9S9_9MICO</name>
<organism evidence="2 3">
    <name type="scientific">Bogoriella caseilytica</name>
    <dbReference type="NCBI Taxonomy" id="56055"/>
    <lineage>
        <taxon>Bacteria</taxon>
        <taxon>Bacillati</taxon>
        <taxon>Actinomycetota</taxon>
        <taxon>Actinomycetes</taxon>
        <taxon>Micrococcales</taxon>
        <taxon>Bogoriellaceae</taxon>
        <taxon>Bogoriella</taxon>
    </lineage>
</organism>
<dbReference type="EMBL" id="RKHK01000001">
    <property type="protein sequence ID" value="ROR71854.1"/>
    <property type="molecule type" value="Genomic_DNA"/>
</dbReference>
<dbReference type="InterPro" id="IPR019151">
    <property type="entry name" value="Proteasome_assmbl_chaperone_2"/>
</dbReference>
<dbReference type="AlphaFoldDB" id="A0A3N2B9S9"/>
<gene>
    <name evidence="2" type="ORF">EDD31_0192</name>
</gene>
<accession>A0A3N2B9S9</accession>
<dbReference type="GO" id="GO:0016874">
    <property type="term" value="F:ligase activity"/>
    <property type="evidence" value="ECO:0007669"/>
    <property type="project" value="UniProtKB-KW"/>
</dbReference>
<keyword evidence="3" id="KW-1185">Reference proteome</keyword>